<reference evidence="10 11" key="1">
    <citation type="submission" date="2018-11" db="EMBL/GenBank/DDBJ databases">
        <title>Genomic Encyclopedia of Type Strains, Phase IV (KMG-IV): sequencing the most valuable type-strain genomes for metagenomic binning, comparative biology and taxonomic classification.</title>
        <authorList>
            <person name="Goeker M."/>
        </authorList>
    </citation>
    <scope>NUCLEOTIDE SEQUENCE [LARGE SCALE GENOMIC DNA]</scope>
    <source>
        <strain evidence="10 11">DSM 102936</strain>
    </source>
</reference>
<keyword evidence="11" id="KW-1185">Reference proteome</keyword>
<keyword evidence="2 8" id="KW-1003">Cell membrane</keyword>
<comment type="subcellular location">
    <subcellularLocation>
        <location evidence="1 8">Cell membrane</location>
        <topology evidence="1 8">Multi-pass membrane protein</topology>
    </subcellularLocation>
</comment>
<dbReference type="InterPro" id="IPR051050">
    <property type="entry name" value="Lipid_II_flippase_MurJ/MviN"/>
</dbReference>
<dbReference type="PIRSF" id="PIRSF002869">
    <property type="entry name" value="MviN"/>
    <property type="match status" value="1"/>
</dbReference>
<evidence type="ECO:0000256" key="5">
    <source>
        <dbReference type="ARBA" id="ARBA00022984"/>
    </source>
</evidence>
<organism evidence="10 11">
    <name type="scientific">Thermodesulfitimonas autotrophica</name>
    <dbReference type="NCBI Taxonomy" id="1894989"/>
    <lineage>
        <taxon>Bacteria</taxon>
        <taxon>Bacillati</taxon>
        <taxon>Bacillota</taxon>
        <taxon>Clostridia</taxon>
        <taxon>Thermoanaerobacterales</taxon>
        <taxon>Thermoanaerobacteraceae</taxon>
        <taxon>Thermodesulfitimonas</taxon>
    </lineage>
</organism>
<dbReference type="GO" id="GO:0008360">
    <property type="term" value="P:regulation of cell shape"/>
    <property type="evidence" value="ECO:0007669"/>
    <property type="project" value="UniProtKB-UniRule"/>
</dbReference>
<keyword evidence="3 8" id="KW-0812">Transmembrane</keyword>
<comment type="pathway">
    <text evidence="8">Cell wall biogenesis; peptidoglycan biosynthesis.</text>
</comment>
<feature type="transmembrane region" description="Helical" evidence="8">
    <location>
        <begin position="381"/>
        <end position="401"/>
    </location>
</feature>
<dbReference type="AlphaFoldDB" id="A0A3N5BG76"/>
<dbReference type="HAMAP" id="MF_02078">
    <property type="entry name" value="MurJ_MviN"/>
    <property type="match status" value="1"/>
</dbReference>
<feature type="transmembrane region" description="Helical" evidence="8">
    <location>
        <begin position="473"/>
        <end position="496"/>
    </location>
</feature>
<sequence length="532" mass="56082">MSSGRIIVRATFLILALSLLSRFLGLGREMAIAYAFGAKAKADAFFVAYVIPYTFSGVVGTALATVIVPVFAGYAAQGRKEAAWQVLSRLLNAAFVLTLVLALLGVAAAPLLTRALGGGFPPATLALATKLTAAMTPAIIFLTVAGILGGILNANNIFGPPALGPAIMNVMVITGALAGARLLDVYGLALGVVAGSLAYTLVQLPALRYVGFRYTPACDFWHREVRRVGALLLPVVLASGIGQVYTFIDWRLASGLAEGSIAALNYANKLMNLPQGLLVTAVTTAIFPTLSRLAAEEQPEAMAATLRRALKWILLLGVPGAVGLIVLRAPVVMLLFERGAFDARATGMTAQALLCYAVGLAAFCLNLPLTRGFFAFQDTRTPLLISAATVPVKLLLSLVLVRVLHHAGLALATSVTMTLNMCLLSYLLYRRLPALFDASFCRFAGRLLLAAALMGAGVHVADGYLAAHLKTTGLGLLCRVAADIAAGALLFFAAAFSLRLDELLSLCDLLREKAAGVAIRSKSLRPRYRNNR</sequence>
<keyword evidence="4 8" id="KW-0133">Cell shape</keyword>
<evidence type="ECO:0000256" key="3">
    <source>
        <dbReference type="ARBA" id="ARBA00022692"/>
    </source>
</evidence>
<dbReference type="Proteomes" id="UP000282654">
    <property type="component" value="Unassembled WGS sequence"/>
</dbReference>
<gene>
    <name evidence="8" type="primary">murJ</name>
    <name evidence="10" type="ORF">EDD75_2170</name>
</gene>
<evidence type="ECO:0000313" key="11">
    <source>
        <dbReference type="Proteomes" id="UP000282654"/>
    </source>
</evidence>
<accession>A0A3N5BG76</accession>
<evidence type="ECO:0000256" key="9">
    <source>
        <dbReference type="PIRNR" id="PIRNR002869"/>
    </source>
</evidence>
<dbReference type="InterPro" id="IPR004268">
    <property type="entry name" value="MurJ"/>
</dbReference>
<dbReference type="UniPathway" id="UPA00219"/>
<feature type="transmembrane region" description="Helical" evidence="8">
    <location>
        <begin position="440"/>
        <end position="461"/>
    </location>
</feature>
<comment type="function">
    <text evidence="8 9">Involved in peptidoglycan biosynthesis. Transports lipid-linked peptidoglycan precursors from the inner to the outer leaflet of the cytoplasmic membrane.</text>
</comment>
<protein>
    <recommendedName>
        <fullName evidence="8">Probable lipid II flippase MurJ</fullName>
    </recommendedName>
</protein>
<keyword evidence="8 9" id="KW-0813">Transport</keyword>
<keyword evidence="6 8" id="KW-1133">Transmembrane helix</keyword>
<feature type="transmembrane region" description="Helical" evidence="8">
    <location>
        <begin position="407"/>
        <end position="428"/>
    </location>
</feature>
<comment type="similarity">
    <text evidence="8 9">Belongs to the MurJ/MviN family.</text>
</comment>
<evidence type="ECO:0000313" key="10">
    <source>
        <dbReference type="EMBL" id="RPF43051.1"/>
    </source>
</evidence>
<feature type="transmembrane region" description="Helical" evidence="8">
    <location>
        <begin position="186"/>
        <end position="207"/>
    </location>
</feature>
<dbReference type="OrthoDB" id="9804143at2"/>
<dbReference type="PRINTS" id="PR01806">
    <property type="entry name" value="VIRFACTRMVIN"/>
</dbReference>
<evidence type="ECO:0000256" key="6">
    <source>
        <dbReference type="ARBA" id="ARBA00022989"/>
    </source>
</evidence>
<feature type="transmembrane region" description="Helical" evidence="8">
    <location>
        <begin position="163"/>
        <end position="180"/>
    </location>
</feature>
<dbReference type="EMBL" id="RKRE01000003">
    <property type="protein sequence ID" value="RPF43051.1"/>
    <property type="molecule type" value="Genomic_DNA"/>
</dbReference>
<feature type="transmembrane region" description="Helical" evidence="8">
    <location>
        <begin position="53"/>
        <end position="74"/>
    </location>
</feature>
<dbReference type="GO" id="GO:0009252">
    <property type="term" value="P:peptidoglycan biosynthetic process"/>
    <property type="evidence" value="ECO:0007669"/>
    <property type="project" value="UniProtKB-UniRule"/>
</dbReference>
<dbReference type="CDD" id="cd13123">
    <property type="entry name" value="MATE_MurJ_like"/>
    <property type="match status" value="1"/>
</dbReference>
<dbReference type="PANTHER" id="PTHR47019:SF1">
    <property type="entry name" value="LIPID II FLIPPASE MURJ"/>
    <property type="match status" value="1"/>
</dbReference>
<dbReference type="GO" id="GO:0005886">
    <property type="term" value="C:plasma membrane"/>
    <property type="evidence" value="ECO:0007669"/>
    <property type="project" value="UniProtKB-SubCell"/>
</dbReference>
<feature type="transmembrane region" description="Helical" evidence="8">
    <location>
        <begin position="348"/>
        <end position="369"/>
    </location>
</feature>
<dbReference type="GO" id="GO:0015648">
    <property type="term" value="F:lipid-linked peptidoglycan transporter activity"/>
    <property type="evidence" value="ECO:0007669"/>
    <property type="project" value="UniProtKB-UniRule"/>
</dbReference>
<comment type="caution">
    <text evidence="10">The sequence shown here is derived from an EMBL/GenBank/DDBJ whole genome shotgun (WGS) entry which is preliminary data.</text>
</comment>
<feature type="transmembrane region" description="Helical" evidence="8">
    <location>
        <begin position="228"/>
        <end position="248"/>
    </location>
</feature>
<feature type="transmembrane region" description="Helical" evidence="8">
    <location>
        <begin position="131"/>
        <end position="151"/>
    </location>
</feature>
<name>A0A3N5BG76_9THEO</name>
<dbReference type="GO" id="GO:0034204">
    <property type="term" value="P:lipid translocation"/>
    <property type="evidence" value="ECO:0007669"/>
    <property type="project" value="TreeGrafter"/>
</dbReference>
<evidence type="ECO:0000256" key="2">
    <source>
        <dbReference type="ARBA" id="ARBA00022475"/>
    </source>
</evidence>
<evidence type="ECO:0000256" key="1">
    <source>
        <dbReference type="ARBA" id="ARBA00004651"/>
    </source>
</evidence>
<dbReference type="NCBIfam" id="TIGR01695">
    <property type="entry name" value="murJ_mviN"/>
    <property type="match status" value="1"/>
</dbReference>
<dbReference type="RefSeq" id="WP_123931889.1">
    <property type="nucleotide sequence ID" value="NZ_RKRE01000003.1"/>
</dbReference>
<feature type="transmembrane region" description="Helical" evidence="8">
    <location>
        <begin position="312"/>
        <end position="336"/>
    </location>
</feature>
<keyword evidence="7 8" id="KW-0472">Membrane</keyword>
<keyword evidence="5 8" id="KW-0573">Peptidoglycan synthesis</keyword>
<feature type="transmembrane region" description="Helical" evidence="8">
    <location>
        <begin position="86"/>
        <end position="111"/>
    </location>
</feature>
<dbReference type="PANTHER" id="PTHR47019">
    <property type="entry name" value="LIPID II FLIPPASE MURJ"/>
    <property type="match status" value="1"/>
</dbReference>
<feature type="transmembrane region" description="Helical" evidence="8">
    <location>
        <begin position="273"/>
        <end position="291"/>
    </location>
</feature>
<evidence type="ECO:0000256" key="7">
    <source>
        <dbReference type="ARBA" id="ARBA00023136"/>
    </source>
</evidence>
<evidence type="ECO:0000256" key="4">
    <source>
        <dbReference type="ARBA" id="ARBA00022960"/>
    </source>
</evidence>
<keyword evidence="8 9" id="KW-0961">Cell wall biogenesis/degradation</keyword>
<dbReference type="Pfam" id="PF03023">
    <property type="entry name" value="MurJ"/>
    <property type="match status" value="1"/>
</dbReference>
<proteinExistence type="inferred from homology"/>
<dbReference type="GO" id="GO:0071555">
    <property type="term" value="P:cell wall organization"/>
    <property type="evidence" value="ECO:0007669"/>
    <property type="project" value="UniProtKB-UniRule"/>
</dbReference>
<evidence type="ECO:0000256" key="8">
    <source>
        <dbReference type="HAMAP-Rule" id="MF_02078"/>
    </source>
</evidence>